<gene>
    <name evidence="6" type="ORF">MPH_11113</name>
</gene>
<dbReference type="InterPro" id="IPR036188">
    <property type="entry name" value="FAD/NAD-bd_sf"/>
</dbReference>
<dbReference type="AlphaFoldDB" id="K2S4J1"/>
<dbReference type="EMBL" id="AHHD01000467">
    <property type="protein sequence ID" value="EKG11620.1"/>
    <property type="molecule type" value="Genomic_DNA"/>
</dbReference>
<dbReference type="GO" id="GO:0004497">
    <property type="term" value="F:monooxygenase activity"/>
    <property type="evidence" value="ECO:0007669"/>
    <property type="project" value="UniProtKB-KW"/>
</dbReference>
<evidence type="ECO:0000313" key="7">
    <source>
        <dbReference type="Proteomes" id="UP000007129"/>
    </source>
</evidence>
<feature type="domain" description="FAD-binding" evidence="5">
    <location>
        <begin position="7"/>
        <end position="172"/>
    </location>
</feature>
<dbReference type="eggNOG" id="KOG2614">
    <property type="taxonomic scope" value="Eukaryota"/>
</dbReference>
<evidence type="ECO:0000256" key="3">
    <source>
        <dbReference type="ARBA" id="ARBA00022827"/>
    </source>
</evidence>
<keyword evidence="2" id="KW-0285">Flavoprotein</keyword>
<dbReference type="PRINTS" id="PR00420">
    <property type="entry name" value="RNGMNOXGNASE"/>
</dbReference>
<dbReference type="InterPro" id="IPR050562">
    <property type="entry name" value="FAD_mOase_fung"/>
</dbReference>
<reference evidence="6 7" key="1">
    <citation type="journal article" date="2012" name="BMC Genomics">
        <title>Tools to kill: Genome of one of the most destructive plant pathogenic fungi Macrophomina phaseolina.</title>
        <authorList>
            <person name="Islam M.S."/>
            <person name="Haque M.S."/>
            <person name="Islam M.M."/>
            <person name="Emdad E.M."/>
            <person name="Halim A."/>
            <person name="Hossen Q.M.M."/>
            <person name="Hossain M.Z."/>
            <person name="Ahmed B."/>
            <person name="Rahim S."/>
            <person name="Rahman M.S."/>
            <person name="Alam M.M."/>
            <person name="Hou S."/>
            <person name="Wan X."/>
            <person name="Saito J.A."/>
            <person name="Alam M."/>
        </authorList>
    </citation>
    <scope>NUCLEOTIDE SEQUENCE [LARGE SCALE GENOMIC DNA]</scope>
    <source>
        <strain evidence="6 7">MS6</strain>
    </source>
</reference>
<keyword evidence="6" id="KW-0503">Monooxygenase</keyword>
<accession>K2S4J1</accession>
<name>K2S4J1_MACPH</name>
<keyword evidence="4" id="KW-0560">Oxidoreductase</keyword>
<dbReference type="OrthoDB" id="10029326at2759"/>
<dbReference type="Gene3D" id="3.50.50.60">
    <property type="entry name" value="FAD/NAD(P)-binding domain"/>
    <property type="match status" value="1"/>
</dbReference>
<evidence type="ECO:0000313" key="6">
    <source>
        <dbReference type="EMBL" id="EKG11620.1"/>
    </source>
</evidence>
<dbReference type="VEuPathDB" id="FungiDB:MPH_11113"/>
<dbReference type="PANTHER" id="PTHR47356:SF2">
    <property type="entry name" value="FAD-BINDING DOMAIN-CONTAINING PROTEIN-RELATED"/>
    <property type="match status" value="1"/>
</dbReference>
<dbReference type="InParanoid" id="K2S4J1"/>
<evidence type="ECO:0000256" key="1">
    <source>
        <dbReference type="ARBA" id="ARBA00007992"/>
    </source>
</evidence>
<dbReference type="SUPFAM" id="SSF51905">
    <property type="entry name" value="FAD/NAD(P)-binding domain"/>
    <property type="match status" value="1"/>
</dbReference>
<evidence type="ECO:0000256" key="2">
    <source>
        <dbReference type="ARBA" id="ARBA00022630"/>
    </source>
</evidence>
<dbReference type="GO" id="GO:0071949">
    <property type="term" value="F:FAD binding"/>
    <property type="evidence" value="ECO:0007669"/>
    <property type="project" value="InterPro"/>
</dbReference>
<sequence length="203" mass="22306">MGTNNFKVVIAGGSIAGLTLACILERLGIDFVVLEAYPEIAPQVGASIGLLPNGLRILDQIGLYRAMRGLLEETNRWAVQRGKDGEIFSSFDGVDKQFRNRHGYDVIFVDRQMVLQALYNHLKAKDKVLTNKRVVDVSLETGGVKVTTKDGTSYQGDILVGADGIHSHVRSEMWRIADQVKPGYIPESEHTASERVPQIAPST</sequence>
<dbReference type="InterPro" id="IPR002938">
    <property type="entry name" value="FAD-bd"/>
</dbReference>
<comment type="caution">
    <text evidence="6">The sequence shown here is derived from an EMBL/GenBank/DDBJ whole genome shotgun (WGS) entry which is preliminary data.</text>
</comment>
<evidence type="ECO:0000259" key="5">
    <source>
        <dbReference type="Pfam" id="PF01494"/>
    </source>
</evidence>
<dbReference type="PROSITE" id="PS51257">
    <property type="entry name" value="PROKAR_LIPOPROTEIN"/>
    <property type="match status" value="1"/>
</dbReference>
<evidence type="ECO:0000256" key="4">
    <source>
        <dbReference type="ARBA" id="ARBA00023002"/>
    </source>
</evidence>
<dbReference type="Proteomes" id="UP000007129">
    <property type="component" value="Unassembled WGS sequence"/>
</dbReference>
<keyword evidence="3" id="KW-0274">FAD</keyword>
<dbReference type="STRING" id="1126212.K2S4J1"/>
<dbReference type="Pfam" id="PF01494">
    <property type="entry name" value="FAD_binding_3"/>
    <property type="match status" value="1"/>
</dbReference>
<protein>
    <submittedName>
        <fullName evidence="6">Monooxygenase FAD-binding protein</fullName>
    </submittedName>
</protein>
<organism evidence="6 7">
    <name type="scientific">Macrophomina phaseolina (strain MS6)</name>
    <name type="common">Charcoal rot fungus</name>
    <dbReference type="NCBI Taxonomy" id="1126212"/>
    <lineage>
        <taxon>Eukaryota</taxon>
        <taxon>Fungi</taxon>
        <taxon>Dikarya</taxon>
        <taxon>Ascomycota</taxon>
        <taxon>Pezizomycotina</taxon>
        <taxon>Dothideomycetes</taxon>
        <taxon>Dothideomycetes incertae sedis</taxon>
        <taxon>Botryosphaeriales</taxon>
        <taxon>Botryosphaeriaceae</taxon>
        <taxon>Macrophomina</taxon>
    </lineage>
</organism>
<comment type="similarity">
    <text evidence="1">Belongs to the paxM FAD-dependent monooxygenase family.</text>
</comment>
<dbReference type="PANTHER" id="PTHR47356">
    <property type="entry name" value="FAD-DEPENDENT MONOOXYGENASE ASQG-RELATED"/>
    <property type="match status" value="1"/>
</dbReference>
<dbReference type="HOGENOM" id="CLU_102632_0_0_1"/>
<proteinExistence type="inferred from homology"/>